<evidence type="ECO:0000256" key="1">
    <source>
        <dbReference type="ARBA" id="ARBA00009497"/>
    </source>
</evidence>
<evidence type="ECO:0000256" key="2">
    <source>
        <dbReference type="RuleBase" id="RU003875"/>
    </source>
</evidence>
<dbReference type="EMBL" id="JBHSLW010000052">
    <property type="protein sequence ID" value="MFC5422857.1"/>
    <property type="molecule type" value="Genomic_DNA"/>
</dbReference>
<dbReference type="InterPro" id="IPR009078">
    <property type="entry name" value="Ferritin-like_SF"/>
</dbReference>
<dbReference type="RefSeq" id="WP_377801084.1">
    <property type="nucleotide sequence ID" value="NZ_JBHSLW010000052.1"/>
</dbReference>
<name>A0ABW0IYT8_9HYPH</name>
<protein>
    <submittedName>
        <fullName evidence="4">DNA starvation/stationary phase protection protein Dps</fullName>
    </submittedName>
</protein>
<accession>A0ABW0IYT8</accession>
<dbReference type="SUPFAM" id="SSF47240">
    <property type="entry name" value="Ferritin-like"/>
    <property type="match status" value="1"/>
</dbReference>
<dbReference type="Gene3D" id="1.20.1260.10">
    <property type="match status" value="1"/>
</dbReference>
<organism evidence="4 5">
    <name type="scientific">Bosea eneae</name>
    <dbReference type="NCBI Taxonomy" id="151454"/>
    <lineage>
        <taxon>Bacteria</taxon>
        <taxon>Pseudomonadati</taxon>
        <taxon>Pseudomonadota</taxon>
        <taxon>Alphaproteobacteria</taxon>
        <taxon>Hyphomicrobiales</taxon>
        <taxon>Boseaceae</taxon>
        <taxon>Bosea</taxon>
    </lineage>
</organism>
<dbReference type="PRINTS" id="PR01346">
    <property type="entry name" value="HELNAPAPROT"/>
</dbReference>
<feature type="domain" description="Ferritin/DPS" evidence="3">
    <location>
        <begin position="26"/>
        <end position="157"/>
    </location>
</feature>
<evidence type="ECO:0000259" key="3">
    <source>
        <dbReference type="Pfam" id="PF00210"/>
    </source>
</evidence>
<evidence type="ECO:0000313" key="5">
    <source>
        <dbReference type="Proteomes" id="UP001596053"/>
    </source>
</evidence>
<dbReference type="InterPro" id="IPR012347">
    <property type="entry name" value="Ferritin-like"/>
</dbReference>
<evidence type="ECO:0000313" key="4">
    <source>
        <dbReference type="EMBL" id="MFC5422857.1"/>
    </source>
</evidence>
<gene>
    <name evidence="4" type="primary">dps</name>
    <name evidence="4" type="synonym">pexB</name>
    <name evidence="4" type="ORF">ACFPOB_25190</name>
</gene>
<dbReference type="InterPro" id="IPR008331">
    <property type="entry name" value="Ferritin_DPS_dom"/>
</dbReference>
<dbReference type="Proteomes" id="UP001596053">
    <property type="component" value="Unassembled WGS sequence"/>
</dbReference>
<dbReference type="PANTHER" id="PTHR42932">
    <property type="entry name" value="GENERAL STRESS PROTEIN 20U"/>
    <property type="match status" value="1"/>
</dbReference>
<dbReference type="InterPro" id="IPR023188">
    <property type="entry name" value="DPS_DNA-bd_CS"/>
</dbReference>
<dbReference type="Pfam" id="PF00210">
    <property type="entry name" value="Ferritin"/>
    <property type="match status" value="1"/>
</dbReference>
<keyword evidence="5" id="KW-1185">Reference proteome</keyword>
<dbReference type="NCBIfam" id="NF006975">
    <property type="entry name" value="PRK09448.1"/>
    <property type="match status" value="1"/>
</dbReference>
<dbReference type="InterPro" id="IPR002177">
    <property type="entry name" value="DPS_DNA-bd"/>
</dbReference>
<comment type="similarity">
    <text evidence="1 2">Belongs to the Dps family.</text>
</comment>
<proteinExistence type="inferred from homology"/>
<sequence length="161" mass="17444">MRATRNTLHEDIRGKSVMLLGTGLVHALDLERQAKQAHWNVRGPDFIALHELFDDLAEAAEDWGDLLAERAVALGGVADGRVAIIANRTTLPEYPIGAALGPDHLRALSIALSTWGELARDAIDQATAFGDADTADVFTEVSRGIDQKLWMIEAHLPEAEA</sequence>
<dbReference type="PIRSF" id="PIRSF005900">
    <property type="entry name" value="Dps"/>
    <property type="match status" value="1"/>
</dbReference>
<dbReference type="PROSITE" id="PS00818">
    <property type="entry name" value="DPS_1"/>
    <property type="match status" value="1"/>
</dbReference>
<dbReference type="CDD" id="cd01043">
    <property type="entry name" value="DPS"/>
    <property type="match status" value="1"/>
</dbReference>
<dbReference type="PANTHER" id="PTHR42932:SF3">
    <property type="entry name" value="DNA PROTECTION DURING STARVATION PROTEIN"/>
    <property type="match status" value="1"/>
</dbReference>
<comment type="caution">
    <text evidence="4">The sequence shown here is derived from an EMBL/GenBank/DDBJ whole genome shotgun (WGS) entry which is preliminary data.</text>
</comment>
<reference evidence="5" key="1">
    <citation type="journal article" date="2019" name="Int. J. Syst. Evol. Microbiol.">
        <title>The Global Catalogue of Microorganisms (GCM) 10K type strain sequencing project: providing services to taxonomists for standard genome sequencing and annotation.</title>
        <authorList>
            <consortium name="The Broad Institute Genomics Platform"/>
            <consortium name="The Broad Institute Genome Sequencing Center for Infectious Disease"/>
            <person name="Wu L."/>
            <person name="Ma J."/>
        </authorList>
    </citation>
    <scope>NUCLEOTIDE SEQUENCE [LARGE SCALE GENOMIC DNA]</scope>
    <source>
        <strain evidence="5">NCAIM B.01391</strain>
    </source>
</reference>